<dbReference type="Pfam" id="PF00024">
    <property type="entry name" value="PAN_1"/>
    <property type="match status" value="2"/>
</dbReference>
<reference evidence="4" key="2">
    <citation type="submission" date="2021-09" db="EMBL/GenBank/DDBJ databases">
        <authorList>
            <person name="Jia N."/>
            <person name="Wang J."/>
            <person name="Shi W."/>
            <person name="Du L."/>
            <person name="Sun Y."/>
            <person name="Zhan W."/>
            <person name="Jiang J."/>
            <person name="Wang Q."/>
            <person name="Zhang B."/>
            <person name="Ji P."/>
            <person name="Sakyi L.B."/>
            <person name="Cui X."/>
            <person name="Yuan T."/>
            <person name="Jiang B."/>
            <person name="Yang W."/>
            <person name="Lam T.T.-Y."/>
            <person name="Chang Q."/>
            <person name="Ding S."/>
            <person name="Wang X."/>
            <person name="Zhu J."/>
            <person name="Ruan X."/>
            <person name="Zhao L."/>
            <person name="Wei J."/>
            <person name="Que T."/>
            <person name="Du C."/>
            <person name="Cheng J."/>
            <person name="Dai P."/>
            <person name="Han X."/>
            <person name="Huang E."/>
            <person name="Gao Y."/>
            <person name="Liu J."/>
            <person name="Shao H."/>
            <person name="Ye R."/>
            <person name="Li L."/>
            <person name="Wei W."/>
            <person name="Wang X."/>
            <person name="Wang C."/>
            <person name="Huo Q."/>
            <person name="Li W."/>
            <person name="Guo W."/>
            <person name="Chen H."/>
            <person name="Chen S."/>
            <person name="Zhou L."/>
            <person name="Zhou L."/>
            <person name="Ni X."/>
            <person name="Tian J."/>
            <person name="Zhou Y."/>
            <person name="Sheng Y."/>
            <person name="Liu T."/>
            <person name="Pan Y."/>
            <person name="Xia L."/>
            <person name="Li J."/>
            <person name="Zhao F."/>
            <person name="Cao W."/>
        </authorList>
    </citation>
    <scope>NUCLEOTIDE SEQUENCE</scope>
    <source>
        <strain evidence="4">Rmic-2018</strain>
        <tissue evidence="4">Larvae</tissue>
    </source>
</reference>
<keyword evidence="2" id="KW-0472">Membrane</keyword>
<evidence type="ECO:0000256" key="1">
    <source>
        <dbReference type="SAM" id="MobiDB-lite"/>
    </source>
</evidence>
<dbReference type="SMART" id="SM00473">
    <property type="entry name" value="PAN_AP"/>
    <property type="match status" value="3"/>
</dbReference>
<organism evidence="4 5">
    <name type="scientific">Rhipicephalus microplus</name>
    <name type="common">Cattle tick</name>
    <name type="synonym">Boophilus microplus</name>
    <dbReference type="NCBI Taxonomy" id="6941"/>
    <lineage>
        <taxon>Eukaryota</taxon>
        <taxon>Metazoa</taxon>
        <taxon>Ecdysozoa</taxon>
        <taxon>Arthropoda</taxon>
        <taxon>Chelicerata</taxon>
        <taxon>Arachnida</taxon>
        <taxon>Acari</taxon>
        <taxon>Parasitiformes</taxon>
        <taxon>Ixodida</taxon>
        <taxon>Ixodoidea</taxon>
        <taxon>Ixodidae</taxon>
        <taxon>Rhipicephalinae</taxon>
        <taxon>Rhipicephalus</taxon>
        <taxon>Boophilus</taxon>
    </lineage>
</organism>
<evidence type="ECO:0000313" key="5">
    <source>
        <dbReference type="Proteomes" id="UP000821866"/>
    </source>
</evidence>
<keyword evidence="2" id="KW-1133">Transmembrane helix</keyword>
<dbReference type="SUPFAM" id="SSF57414">
    <property type="entry name" value="Hairpin loop containing domain-like"/>
    <property type="match status" value="1"/>
</dbReference>
<sequence>MHKSPSRSRNTSPVPVDTPVHRTSRRQRGLPPETPAQLIHRATMTSPQGVMETPTSSAPIYCTVQNPLMPSPFHGELFEDVDDWLSEFEHVAAINYWDEAAKLRNVYACLKDGARTWFMNRSDVLTSWREFQHRLLETYRSPDRRDRAERISSKMQRFWTAALLCVALTGVATLAQQPTYKGFPDLISKSYHVDVEVTNPNKNESEFVREYHNRENGTGLLEILAEGITSYMYYFLETNEEVTIFENICNVADLSTTKPVIIDKKIVYTGSSAIFFNVPANVMKYVDQVTIRGVPTNHFQGTFNQKKHDIYVRTADWTENGAKKGEVPVRVTVDEKSSLNHTIYDFYNFEPFTPKIGQLNLKTGIGCEGKKNPASKTLPTIPPQISFQYEIYYSKQGVKPELHVTVNKIWYDGTNKLARVELFQNTGDTTAEIHDFNSGVMYRFDKEGTCTIDHISKSYFSHTMEDRDILTMTTPAEMLELVGDFYYVGQAVIRGVACDIWESVRTNVTIGDEHFSRLVTTFYFTSLQWFSAGDKLNKFVPLRRETTGMQEDYFGIWTPESHAVNYFDFVEEDGLDESFVWNFDVRDCPVSKDRKSYLDLLFISDKNVSRRALWANQANLLETVWEKLYTLPQISPLRIPKPQIGFLDDNSIHVVAQLLPSPDAIASFISSDRRFVPGDKMQFDKSVPSQEECAEKCYNDVDCVTFIYCDHGCFRSASNRPINWGKPMVMSGCQRYYKSDADIKVAFRNNSEVIKMLKDEVDNARLVLKVSSDELQCVAAGDDRGGHACNLLCPGRMGDSISGLSSGRYHGLYTHTNHAGGLYDVAFSGMVLSTDVDTTMKAVMLDGSSEIGSVQQCYRNCITESGIECASFSYCAATKDCRLSSIYVRDDDTASKKSLATDTRCDVYARSYIKMYEKFPGTVSRVGGALSKDNVPDENQCAQLCKHDKLIRCRGFEYCPGSKHCVLHETHFLDIRPEDIVNGTEACSHYAQKFSADYWEGAKGELMAPDFDNRDPDQLRGLRQAVHSGPERPLQVVQLLSRRRRTQPEVRAQLPLHRRNGVQQGRYVQAEQGLLLLLPSLRRISIPREAKPTLGDADTLVTAVTYVNGTKADEELALWPSNTNMDLSRVDVAGPSPTEFYTAVVVHQDERVNRLFYRASNSARAEEVAIAVAASHTNSRVIITDSRRACENYLAGEVSPLTYSILKQANRDSDPSPKRIVWTPSQQGLRGNVAADAAARALNHRAPHPGFSGSETSQPLLRFKEILLYYFERHRLFPVSAKGLSKAD</sequence>
<reference evidence="4" key="1">
    <citation type="journal article" date="2020" name="Cell">
        <title>Large-Scale Comparative Analyses of Tick Genomes Elucidate Their Genetic Diversity and Vector Capacities.</title>
        <authorList>
            <consortium name="Tick Genome and Microbiome Consortium (TIGMIC)"/>
            <person name="Jia N."/>
            <person name="Wang J."/>
            <person name="Shi W."/>
            <person name="Du L."/>
            <person name="Sun Y."/>
            <person name="Zhan W."/>
            <person name="Jiang J.F."/>
            <person name="Wang Q."/>
            <person name="Zhang B."/>
            <person name="Ji P."/>
            <person name="Bell-Sakyi L."/>
            <person name="Cui X.M."/>
            <person name="Yuan T.T."/>
            <person name="Jiang B.G."/>
            <person name="Yang W.F."/>
            <person name="Lam T.T."/>
            <person name="Chang Q.C."/>
            <person name="Ding S.J."/>
            <person name="Wang X.J."/>
            <person name="Zhu J.G."/>
            <person name="Ruan X.D."/>
            <person name="Zhao L."/>
            <person name="Wei J.T."/>
            <person name="Ye R.Z."/>
            <person name="Que T.C."/>
            <person name="Du C.H."/>
            <person name="Zhou Y.H."/>
            <person name="Cheng J.X."/>
            <person name="Dai P.F."/>
            <person name="Guo W.B."/>
            <person name="Han X.H."/>
            <person name="Huang E.J."/>
            <person name="Li L.F."/>
            <person name="Wei W."/>
            <person name="Gao Y.C."/>
            <person name="Liu J.Z."/>
            <person name="Shao H.Z."/>
            <person name="Wang X."/>
            <person name="Wang C.C."/>
            <person name="Yang T.C."/>
            <person name="Huo Q.B."/>
            <person name="Li W."/>
            <person name="Chen H.Y."/>
            <person name="Chen S.E."/>
            <person name="Zhou L.G."/>
            <person name="Ni X.B."/>
            <person name="Tian J.H."/>
            <person name="Sheng Y."/>
            <person name="Liu T."/>
            <person name="Pan Y.S."/>
            <person name="Xia L.Y."/>
            <person name="Li J."/>
            <person name="Zhao F."/>
            <person name="Cao W.C."/>
        </authorList>
    </citation>
    <scope>NUCLEOTIDE SEQUENCE</scope>
    <source>
        <strain evidence="4">Rmic-2018</strain>
    </source>
</reference>
<dbReference type="InterPro" id="IPR003609">
    <property type="entry name" value="Pan_app"/>
</dbReference>
<protein>
    <recommendedName>
        <fullName evidence="3">Apple domain-containing protein</fullName>
    </recommendedName>
</protein>
<feature type="transmembrane region" description="Helical" evidence="2">
    <location>
        <begin position="158"/>
        <end position="175"/>
    </location>
</feature>
<dbReference type="GO" id="GO:0003676">
    <property type="term" value="F:nucleic acid binding"/>
    <property type="evidence" value="ECO:0007669"/>
    <property type="project" value="InterPro"/>
</dbReference>
<dbReference type="Pfam" id="PF25898">
    <property type="entry name" value="LolA_2nd_metazoa"/>
    <property type="match status" value="1"/>
</dbReference>
<dbReference type="PROSITE" id="PS50948">
    <property type="entry name" value="PAN"/>
    <property type="match status" value="1"/>
</dbReference>
<dbReference type="InterPro" id="IPR058831">
    <property type="entry name" value="LolA-like_dom_2nd"/>
</dbReference>
<feature type="domain" description="Apple" evidence="3">
    <location>
        <begin position="905"/>
        <end position="994"/>
    </location>
</feature>
<dbReference type="InterPro" id="IPR036397">
    <property type="entry name" value="RNaseH_sf"/>
</dbReference>
<comment type="caution">
    <text evidence="4">The sequence shown here is derived from an EMBL/GenBank/DDBJ whole genome shotgun (WGS) entry which is preliminary data.</text>
</comment>
<evidence type="ECO:0000256" key="2">
    <source>
        <dbReference type="SAM" id="Phobius"/>
    </source>
</evidence>
<dbReference type="Gene3D" id="3.50.4.10">
    <property type="entry name" value="Hepatocyte Growth Factor"/>
    <property type="match status" value="2"/>
</dbReference>
<dbReference type="Pfam" id="PF14295">
    <property type="entry name" value="PAN_4"/>
    <property type="match status" value="1"/>
</dbReference>
<keyword evidence="2" id="KW-0812">Transmembrane</keyword>
<dbReference type="EMBL" id="JABSTU010000005">
    <property type="protein sequence ID" value="KAH8030819.1"/>
    <property type="molecule type" value="Genomic_DNA"/>
</dbReference>
<dbReference type="VEuPathDB" id="VectorBase:LOC119163731"/>
<evidence type="ECO:0000259" key="3">
    <source>
        <dbReference type="PROSITE" id="PS50948"/>
    </source>
</evidence>
<evidence type="ECO:0000313" key="4">
    <source>
        <dbReference type="EMBL" id="KAH8030819.1"/>
    </source>
</evidence>
<accession>A0A9J6E8C4</accession>
<dbReference type="Proteomes" id="UP000821866">
    <property type="component" value="Chromosome 3"/>
</dbReference>
<keyword evidence="5" id="KW-1185">Reference proteome</keyword>
<feature type="region of interest" description="Disordered" evidence="1">
    <location>
        <begin position="1"/>
        <end position="36"/>
    </location>
</feature>
<gene>
    <name evidence="4" type="ORF">HPB51_011863</name>
</gene>
<proteinExistence type="predicted"/>
<dbReference type="PANTHER" id="PTHR36902:SF1">
    <property type="entry name" value="ENRICHED IN SURFACE-LABELED PROTEOME PROTEIN 9"/>
    <property type="match status" value="1"/>
</dbReference>
<dbReference type="Gene3D" id="3.30.420.10">
    <property type="entry name" value="Ribonuclease H-like superfamily/Ribonuclease H"/>
    <property type="match status" value="1"/>
</dbReference>
<dbReference type="PANTHER" id="PTHR36902">
    <property type="entry name" value="ENRICHED IN SURFACE-LABELED PROTEOME PROTEIN 9"/>
    <property type="match status" value="1"/>
</dbReference>
<name>A0A9J6E8C4_RHIMP</name>